<feature type="compositionally biased region" description="Low complexity" evidence="1">
    <location>
        <begin position="70"/>
        <end position="79"/>
    </location>
</feature>
<organism evidence="2 3">
    <name type="scientific">Pleurodeles waltl</name>
    <name type="common">Iberian ribbed newt</name>
    <dbReference type="NCBI Taxonomy" id="8319"/>
    <lineage>
        <taxon>Eukaryota</taxon>
        <taxon>Metazoa</taxon>
        <taxon>Chordata</taxon>
        <taxon>Craniata</taxon>
        <taxon>Vertebrata</taxon>
        <taxon>Euteleostomi</taxon>
        <taxon>Amphibia</taxon>
        <taxon>Batrachia</taxon>
        <taxon>Caudata</taxon>
        <taxon>Salamandroidea</taxon>
        <taxon>Salamandridae</taxon>
        <taxon>Pleurodelinae</taxon>
        <taxon>Pleurodeles</taxon>
    </lineage>
</organism>
<comment type="caution">
    <text evidence="2">The sequence shown here is derived from an EMBL/GenBank/DDBJ whole genome shotgun (WGS) entry which is preliminary data.</text>
</comment>
<evidence type="ECO:0000313" key="3">
    <source>
        <dbReference type="Proteomes" id="UP001066276"/>
    </source>
</evidence>
<feature type="compositionally biased region" description="Polar residues" evidence="1">
    <location>
        <begin position="50"/>
        <end position="59"/>
    </location>
</feature>
<protein>
    <submittedName>
        <fullName evidence="2">Uncharacterized protein</fullName>
    </submittedName>
</protein>
<dbReference type="EMBL" id="JANPWB010000011">
    <property type="protein sequence ID" value="KAJ1128465.1"/>
    <property type="molecule type" value="Genomic_DNA"/>
</dbReference>
<reference evidence="2" key="1">
    <citation type="journal article" date="2022" name="bioRxiv">
        <title>Sequencing and chromosome-scale assembly of the giantPleurodeles waltlgenome.</title>
        <authorList>
            <person name="Brown T."/>
            <person name="Elewa A."/>
            <person name="Iarovenko S."/>
            <person name="Subramanian E."/>
            <person name="Araus A.J."/>
            <person name="Petzold A."/>
            <person name="Susuki M."/>
            <person name="Suzuki K.-i.T."/>
            <person name="Hayashi T."/>
            <person name="Toyoda A."/>
            <person name="Oliveira C."/>
            <person name="Osipova E."/>
            <person name="Leigh N.D."/>
            <person name="Simon A."/>
            <person name="Yun M.H."/>
        </authorList>
    </citation>
    <scope>NUCLEOTIDE SEQUENCE</scope>
    <source>
        <strain evidence="2">20211129_DDA</strain>
        <tissue evidence="2">Liver</tissue>
    </source>
</reference>
<evidence type="ECO:0000313" key="2">
    <source>
        <dbReference type="EMBL" id="KAJ1128465.1"/>
    </source>
</evidence>
<accession>A0AAV7PSF8</accession>
<feature type="compositionally biased region" description="Pro residues" evidence="1">
    <location>
        <begin position="80"/>
        <end position="90"/>
    </location>
</feature>
<keyword evidence="3" id="KW-1185">Reference proteome</keyword>
<evidence type="ECO:0000256" key="1">
    <source>
        <dbReference type="SAM" id="MobiDB-lite"/>
    </source>
</evidence>
<dbReference type="Proteomes" id="UP001066276">
    <property type="component" value="Chromosome 7"/>
</dbReference>
<sequence length="199" mass="20935">MLLRVIAAPGDPRSHCGGRPSGLTLFSASASSLRVTSTRDSDSSVPLAATSGSSPSRQGAATEAPLIPKAAHSSAAARPRTPPVRSPPAPHLAQWVDRRRQASPVLPLRRHHDPGPAPLKRPGRVAPFGVTFRSGPAGVLNVLAKLLLVFRSLASSREGFSGGHRLRISYLFGAGYRIDVGFWWAASGAPSKTDILTTK</sequence>
<dbReference type="AlphaFoldDB" id="A0AAV7PSF8"/>
<gene>
    <name evidence="2" type="ORF">NDU88_006843</name>
</gene>
<feature type="region of interest" description="Disordered" evidence="1">
    <location>
        <begin position="35"/>
        <end position="92"/>
    </location>
</feature>
<name>A0AAV7PSF8_PLEWA</name>
<proteinExistence type="predicted"/>